<evidence type="ECO:0000256" key="3">
    <source>
        <dbReference type="ARBA" id="ARBA00022679"/>
    </source>
</evidence>
<dbReference type="Gene3D" id="1.10.510.10">
    <property type="entry name" value="Transferase(Phosphotransferase) domain 1"/>
    <property type="match status" value="1"/>
</dbReference>
<keyword evidence="8" id="KW-0812">Transmembrane</keyword>
<dbReference type="PANTHER" id="PTHR43289">
    <property type="entry name" value="MITOGEN-ACTIVATED PROTEIN KINASE KINASE KINASE 20-RELATED"/>
    <property type="match status" value="1"/>
</dbReference>
<evidence type="ECO:0000313" key="10">
    <source>
        <dbReference type="EMBL" id="QDP83396.1"/>
    </source>
</evidence>
<evidence type="ECO:0000256" key="8">
    <source>
        <dbReference type="SAM" id="Phobius"/>
    </source>
</evidence>
<keyword evidence="8" id="KW-1133">Transmembrane helix</keyword>
<keyword evidence="6" id="KW-0067">ATP-binding</keyword>
<dbReference type="Pfam" id="PF00069">
    <property type="entry name" value="Pkinase"/>
    <property type="match status" value="1"/>
</dbReference>
<dbReference type="EMBL" id="CP041695">
    <property type="protein sequence ID" value="QDP83396.1"/>
    <property type="molecule type" value="Genomic_DNA"/>
</dbReference>
<dbReference type="AlphaFoldDB" id="A0A516NWV5"/>
<evidence type="ECO:0000256" key="4">
    <source>
        <dbReference type="ARBA" id="ARBA00022741"/>
    </source>
</evidence>
<dbReference type="GO" id="GO:0004674">
    <property type="term" value="F:protein serine/threonine kinase activity"/>
    <property type="evidence" value="ECO:0007669"/>
    <property type="project" value="UniProtKB-KW"/>
</dbReference>
<keyword evidence="5 10" id="KW-0418">Kinase</keyword>
<keyword evidence="8" id="KW-0472">Membrane</keyword>
<dbReference type="InterPro" id="IPR008271">
    <property type="entry name" value="Ser/Thr_kinase_AS"/>
</dbReference>
<dbReference type="PROSITE" id="PS00108">
    <property type="entry name" value="PROTEIN_KINASE_ST"/>
    <property type="match status" value="1"/>
</dbReference>
<feature type="domain" description="Protein kinase" evidence="9">
    <location>
        <begin position="1"/>
        <end position="252"/>
    </location>
</feature>
<accession>A0A516NWV5</accession>
<dbReference type="Gene3D" id="3.30.200.20">
    <property type="entry name" value="Phosphorylase Kinase, domain 1"/>
    <property type="match status" value="1"/>
</dbReference>
<sequence>MGEVYLAQDRDLPRPVALKLLGAAVADDPEVRERFLREADTAARLSHPNIVAVYARGRDEHRLWMAMQYVEGTDVAAVLREGPLRPDHAVRIMGETAKALDHAHRAGVLHRDVKPANILLAWGPHQQVYLADFGIAKALDHTSGLTRTGEMYASFQYAAPEQFEFGPVDHRADVYALGCTLFHMLTGELPYPGASTAQVINGHLNMPVPRPSLRHPAVPTAFDDVVAHALAKDPDRRYGSCGELADAAQRALTGAHGSAPRHPVPNPAPTQPSDEFAASSNAYAPTAFAPRHTGPVEVRSRRPRPALLLAALLALLVAFGIGVGFATGALTFIFGAASGPGEVATDATRAAAEQAACDYAKLMTTYDYDTPSAWETRVHEGATGTWKVQAAQLLPALRLIMAADPEKTRAGDAHCTATSGNGTHYEITANVTEIHRVEGKPETTETRSIAMAMDYVDGRWLCSMWSTDVLPN</sequence>
<dbReference type="PROSITE" id="PS50011">
    <property type="entry name" value="PROTEIN_KINASE_DOM"/>
    <property type="match status" value="1"/>
</dbReference>
<keyword evidence="2 10" id="KW-0723">Serine/threonine-protein kinase</keyword>
<name>A0A516NWV5_9NOCA</name>
<dbReference type="CDD" id="cd14014">
    <property type="entry name" value="STKc_PknB_like"/>
    <property type="match status" value="1"/>
</dbReference>
<dbReference type="SMART" id="SM00220">
    <property type="entry name" value="S_TKc"/>
    <property type="match status" value="1"/>
</dbReference>
<evidence type="ECO:0000256" key="1">
    <source>
        <dbReference type="ARBA" id="ARBA00012513"/>
    </source>
</evidence>
<dbReference type="Proteomes" id="UP000317039">
    <property type="component" value="Chromosome"/>
</dbReference>
<evidence type="ECO:0000256" key="6">
    <source>
        <dbReference type="ARBA" id="ARBA00022840"/>
    </source>
</evidence>
<dbReference type="InterPro" id="IPR011009">
    <property type="entry name" value="Kinase-like_dom_sf"/>
</dbReference>
<evidence type="ECO:0000256" key="7">
    <source>
        <dbReference type="SAM" id="MobiDB-lite"/>
    </source>
</evidence>
<feature type="transmembrane region" description="Helical" evidence="8">
    <location>
        <begin position="307"/>
        <end position="334"/>
    </location>
</feature>
<dbReference type="InterPro" id="IPR000719">
    <property type="entry name" value="Prot_kinase_dom"/>
</dbReference>
<keyword evidence="4" id="KW-0547">Nucleotide-binding</keyword>
<dbReference type="FunFam" id="1.10.510.10:FF:000021">
    <property type="entry name" value="Serine/threonine protein kinase"/>
    <property type="match status" value="1"/>
</dbReference>
<protein>
    <recommendedName>
        <fullName evidence="1">non-specific serine/threonine protein kinase</fullName>
        <ecNumber evidence="1">2.7.11.1</ecNumber>
    </recommendedName>
</protein>
<gene>
    <name evidence="10" type="ORF">FOH10_11440</name>
</gene>
<reference evidence="10 11" key="1">
    <citation type="submission" date="2019-07" db="EMBL/GenBank/DDBJ databases">
        <title>Complete Genome Sequence and Methylome Analysis of Nocardia otitidis-caviarum NEB252.</title>
        <authorList>
            <person name="Fomenkov A."/>
            <person name="Anton B.P."/>
            <person name="Vincze T."/>
            <person name="Roberts R.J."/>
        </authorList>
    </citation>
    <scope>NUCLEOTIDE SEQUENCE [LARGE SCALE GENOMIC DNA]</scope>
    <source>
        <strain evidence="10 11">NEB252</strain>
    </source>
</reference>
<dbReference type="KEGG" id="nod:FOH10_11440"/>
<evidence type="ECO:0000259" key="9">
    <source>
        <dbReference type="PROSITE" id="PS50011"/>
    </source>
</evidence>
<dbReference type="PANTHER" id="PTHR43289:SF6">
    <property type="entry name" value="SERINE_THREONINE-PROTEIN KINASE NEKL-3"/>
    <property type="match status" value="1"/>
</dbReference>
<organism evidence="10 11">
    <name type="scientific">Nocardia otitidiscaviarum</name>
    <dbReference type="NCBI Taxonomy" id="1823"/>
    <lineage>
        <taxon>Bacteria</taxon>
        <taxon>Bacillati</taxon>
        <taxon>Actinomycetota</taxon>
        <taxon>Actinomycetes</taxon>
        <taxon>Mycobacteriales</taxon>
        <taxon>Nocardiaceae</taxon>
        <taxon>Nocardia</taxon>
    </lineage>
</organism>
<dbReference type="EC" id="2.7.11.1" evidence="1"/>
<dbReference type="GO" id="GO:0005524">
    <property type="term" value="F:ATP binding"/>
    <property type="evidence" value="ECO:0007669"/>
    <property type="project" value="UniProtKB-KW"/>
</dbReference>
<feature type="region of interest" description="Disordered" evidence="7">
    <location>
        <begin position="252"/>
        <end position="276"/>
    </location>
</feature>
<evidence type="ECO:0000313" key="11">
    <source>
        <dbReference type="Proteomes" id="UP000317039"/>
    </source>
</evidence>
<evidence type="ECO:0000256" key="2">
    <source>
        <dbReference type="ARBA" id="ARBA00022527"/>
    </source>
</evidence>
<keyword evidence="3" id="KW-0808">Transferase</keyword>
<proteinExistence type="predicted"/>
<evidence type="ECO:0000256" key="5">
    <source>
        <dbReference type="ARBA" id="ARBA00022777"/>
    </source>
</evidence>
<dbReference type="SUPFAM" id="SSF56112">
    <property type="entry name" value="Protein kinase-like (PK-like)"/>
    <property type="match status" value="1"/>
</dbReference>